<feature type="domain" description="AAA+ ATPase" evidence="7">
    <location>
        <begin position="66"/>
        <end position="233"/>
    </location>
</feature>
<comment type="subunit">
    <text evidence="6">Homodimer.</text>
</comment>
<keyword evidence="4 6" id="KW-0408">Iron</keyword>
<keyword evidence="9" id="KW-1185">Reference proteome</keyword>
<accession>A0A844G8Q6</accession>
<evidence type="ECO:0000313" key="9">
    <source>
        <dbReference type="Proteomes" id="UP000435649"/>
    </source>
</evidence>
<comment type="caution">
    <text evidence="8">The sequence shown here is derived from an EMBL/GenBank/DDBJ whole genome shotgun (WGS) entry which is preliminary data.</text>
</comment>
<dbReference type="HAMAP" id="MF_02040">
    <property type="entry name" value="Mrp_NBP35"/>
    <property type="match status" value="1"/>
</dbReference>
<reference evidence="8 9" key="1">
    <citation type="submission" date="2019-08" db="EMBL/GenBank/DDBJ databases">
        <title>In-depth cultivation of the pig gut microbiome towards novel bacterial diversity and tailored functional studies.</title>
        <authorList>
            <person name="Wylensek D."/>
            <person name="Hitch T.C.A."/>
            <person name="Clavel T."/>
        </authorList>
    </citation>
    <scope>NUCLEOTIDE SEQUENCE [LARGE SCALE GENOMIC DNA]</scope>
    <source>
        <strain evidence="8 9">BBE-744-WT-12</strain>
    </source>
</reference>
<dbReference type="InterPro" id="IPR003593">
    <property type="entry name" value="AAA+_ATPase"/>
</dbReference>
<proteinExistence type="inferred from homology"/>
<dbReference type="InterPro" id="IPR019591">
    <property type="entry name" value="Mrp/NBP35_ATP-bd"/>
</dbReference>
<dbReference type="GO" id="GO:0005524">
    <property type="term" value="F:ATP binding"/>
    <property type="evidence" value="ECO:0007669"/>
    <property type="project" value="UniProtKB-UniRule"/>
</dbReference>
<comment type="function">
    <text evidence="6">Binds and transfers iron-sulfur (Fe-S) clusters to target apoproteins. Can hydrolyze ATP.</text>
</comment>
<protein>
    <recommendedName>
        <fullName evidence="6">Iron-sulfur cluster carrier protein</fullName>
    </recommendedName>
</protein>
<feature type="binding site" evidence="6">
    <location>
        <begin position="74"/>
        <end position="81"/>
    </location>
    <ligand>
        <name>ATP</name>
        <dbReference type="ChEBI" id="CHEBI:30616"/>
    </ligand>
</feature>
<dbReference type="AlphaFoldDB" id="A0A844G8Q6"/>
<dbReference type="PANTHER" id="PTHR23264:SF19">
    <property type="entry name" value="CYTOSOLIC FE-S CLUSTER ASSEMBLY FACTOR NUBP2"/>
    <property type="match status" value="1"/>
</dbReference>
<evidence type="ECO:0000256" key="6">
    <source>
        <dbReference type="HAMAP-Rule" id="MF_02040"/>
    </source>
</evidence>
<dbReference type="GO" id="GO:0046872">
    <property type="term" value="F:metal ion binding"/>
    <property type="evidence" value="ECO:0007669"/>
    <property type="project" value="UniProtKB-KW"/>
</dbReference>
<evidence type="ECO:0000256" key="2">
    <source>
        <dbReference type="ARBA" id="ARBA00022741"/>
    </source>
</evidence>
<dbReference type="GO" id="GO:0140663">
    <property type="term" value="F:ATP-dependent FeS chaperone activity"/>
    <property type="evidence" value="ECO:0007669"/>
    <property type="project" value="InterPro"/>
</dbReference>
<dbReference type="InterPro" id="IPR033756">
    <property type="entry name" value="YlxH/NBP35"/>
</dbReference>
<dbReference type="SUPFAM" id="SSF52540">
    <property type="entry name" value="P-loop containing nucleoside triphosphate hydrolases"/>
    <property type="match status" value="1"/>
</dbReference>
<dbReference type="PANTHER" id="PTHR23264">
    <property type="entry name" value="NUCLEOTIDE-BINDING PROTEIN NBP35 YEAST -RELATED"/>
    <property type="match status" value="1"/>
</dbReference>
<dbReference type="GO" id="GO:0005829">
    <property type="term" value="C:cytosol"/>
    <property type="evidence" value="ECO:0007669"/>
    <property type="project" value="TreeGrafter"/>
</dbReference>
<dbReference type="InterPro" id="IPR027417">
    <property type="entry name" value="P-loop_NTPase"/>
</dbReference>
<dbReference type="GO" id="GO:0016226">
    <property type="term" value="P:iron-sulfur cluster assembly"/>
    <property type="evidence" value="ECO:0007669"/>
    <property type="project" value="InterPro"/>
</dbReference>
<dbReference type="Gene3D" id="3.40.50.300">
    <property type="entry name" value="P-loop containing nucleotide triphosphate hydrolases"/>
    <property type="match status" value="1"/>
</dbReference>
<dbReference type="GO" id="GO:0051536">
    <property type="term" value="F:iron-sulfur cluster binding"/>
    <property type="evidence" value="ECO:0007669"/>
    <property type="project" value="UniProtKB-UniRule"/>
</dbReference>
<sequence length="312" mass="33037">MIMRNCRDSGADERRVTVKPARFPSVPSFGLRKGMMQMSSCSGNCGSCASSGGCENQMENRMKHVKQAVLVLSGKGGVGKSTVAASLAVMLAKQGKKVGLLDVDFHGPSQPTLFGLQHERLEEGPNGLVPAEVAGIRLMSVGLVLDNPDHAVIWRGPAKTGALKQLLEETDWGELDCLVMDFPPGTGDESLAGCQLLPIPKRAIVVTTPQEVALADCRKCVDFCRRLEVPVIGIVENMSGFVCPDCSARHELFGTGGGARLAEKEGVPLLASIPLDPAFLKSCDFGELPAGLEKSSAVRGELDKVVRAVAAE</sequence>
<evidence type="ECO:0000259" key="7">
    <source>
        <dbReference type="SMART" id="SM00382"/>
    </source>
</evidence>
<dbReference type="Proteomes" id="UP000435649">
    <property type="component" value="Unassembled WGS sequence"/>
</dbReference>
<dbReference type="EMBL" id="VUNS01000034">
    <property type="protein sequence ID" value="MST99324.1"/>
    <property type="molecule type" value="Genomic_DNA"/>
</dbReference>
<keyword evidence="6" id="KW-0378">Hydrolase</keyword>
<evidence type="ECO:0000256" key="4">
    <source>
        <dbReference type="ARBA" id="ARBA00023004"/>
    </source>
</evidence>
<keyword evidence="3 6" id="KW-0067">ATP-binding</keyword>
<dbReference type="GO" id="GO:0016887">
    <property type="term" value="F:ATP hydrolysis activity"/>
    <property type="evidence" value="ECO:0007669"/>
    <property type="project" value="UniProtKB-UniRule"/>
</dbReference>
<comment type="similarity">
    <text evidence="6">Belongs to the Mrp/NBP35 ATP-binding proteins family.</text>
</comment>
<keyword evidence="1 6" id="KW-0479">Metal-binding</keyword>
<name>A0A844G8Q6_9BACT</name>
<evidence type="ECO:0000256" key="3">
    <source>
        <dbReference type="ARBA" id="ARBA00022840"/>
    </source>
</evidence>
<dbReference type="CDD" id="cd02037">
    <property type="entry name" value="Mrp_NBP35"/>
    <property type="match status" value="1"/>
</dbReference>
<evidence type="ECO:0000256" key="5">
    <source>
        <dbReference type="ARBA" id="ARBA00023014"/>
    </source>
</evidence>
<keyword evidence="2 6" id="KW-0547">Nucleotide-binding</keyword>
<evidence type="ECO:0000313" key="8">
    <source>
        <dbReference type="EMBL" id="MST99324.1"/>
    </source>
</evidence>
<organism evidence="8 9">
    <name type="scientific">Victivallis lenta</name>
    <dbReference type="NCBI Taxonomy" id="2606640"/>
    <lineage>
        <taxon>Bacteria</taxon>
        <taxon>Pseudomonadati</taxon>
        <taxon>Lentisphaerota</taxon>
        <taxon>Lentisphaeria</taxon>
        <taxon>Victivallales</taxon>
        <taxon>Victivallaceae</taxon>
        <taxon>Victivallis</taxon>
    </lineage>
</organism>
<dbReference type="Pfam" id="PF10609">
    <property type="entry name" value="ParA"/>
    <property type="match status" value="1"/>
</dbReference>
<keyword evidence="5 6" id="KW-0411">Iron-sulfur</keyword>
<dbReference type="FunFam" id="3.40.50.300:FF:001119">
    <property type="entry name" value="Iron-sulfur cluster carrier protein"/>
    <property type="match status" value="1"/>
</dbReference>
<dbReference type="SMART" id="SM00382">
    <property type="entry name" value="AAA"/>
    <property type="match status" value="1"/>
</dbReference>
<gene>
    <name evidence="8" type="ORF">FYJ85_20060</name>
</gene>
<evidence type="ECO:0000256" key="1">
    <source>
        <dbReference type="ARBA" id="ARBA00022723"/>
    </source>
</evidence>